<gene>
    <name evidence="1" type="ORF">LTR36_003301</name>
</gene>
<name>A0AAV9JXE7_9PEZI</name>
<sequence length="220" mass="24726">MTAAADEQRNIFDFFGLAQELRDYIYDHLLSCTKHLKIGLNGRLYASAHGFPSANLALVNRQFRNEYVARSAPLARVVVDDHLQGYSDVGVQKLPTGISVCTQLHLNLYVVPDEPKHSEADMHAKCIKQLMKQLPRLRSSTVDVHLRTAQAWDKQALANDLAKIIALPTLSTLDLFHINFVPGEPIAGWDYSQRKGPVMKWVQETGTIEDFGEQKAEESQ</sequence>
<dbReference type="EMBL" id="JAVFHQ010000002">
    <property type="protein sequence ID" value="KAK4550334.1"/>
    <property type="molecule type" value="Genomic_DNA"/>
</dbReference>
<comment type="caution">
    <text evidence="1">The sequence shown here is derived from an EMBL/GenBank/DDBJ whole genome shotgun (WGS) entry which is preliminary data.</text>
</comment>
<dbReference type="AlphaFoldDB" id="A0AAV9JXE7"/>
<accession>A0AAV9JXE7</accession>
<proteinExistence type="predicted"/>
<keyword evidence="2" id="KW-1185">Reference proteome</keyword>
<dbReference type="Proteomes" id="UP001324427">
    <property type="component" value="Unassembled WGS sequence"/>
</dbReference>
<evidence type="ECO:0000313" key="1">
    <source>
        <dbReference type="EMBL" id="KAK4550334.1"/>
    </source>
</evidence>
<protein>
    <submittedName>
        <fullName evidence="1">Uncharacterized protein</fullName>
    </submittedName>
</protein>
<reference evidence="1 2" key="1">
    <citation type="submission" date="2021-11" db="EMBL/GenBank/DDBJ databases">
        <title>Black yeast isolated from Biological Soil Crust.</title>
        <authorList>
            <person name="Kurbessoian T."/>
        </authorList>
    </citation>
    <scope>NUCLEOTIDE SEQUENCE [LARGE SCALE GENOMIC DNA]</scope>
    <source>
        <strain evidence="1 2">CCFEE 5522</strain>
    </source>
</reference>
<organism evidence="1 2">
    <name type="scientific">Oleoguttula mirabilis</name>
    <dbReference type="NCBI Taxonomy" id="1507867"/>
    <lineage>
        <taxon>Eukaryota</taxon>
        <taxon>Fungi</taxon>
        <taxon>Dikarya</taxon>
        <taxon>Ascomycota</taxon>
        <taxon>Pezizomycotina</taxon>
        <taxon>Dothideomycetes</taxon>
        <taxon>Dothideomycetidae</taxon>
        <taxon>Mycosphaerellales</taxon>
        <taxon>Teratosphaeriaceae</taxon>
        <taxon>Oleoguttula</taxon>
    </lineage>
</organism>
<evidence type="ECO:0000313" key="2">
    <source>
        <dbReference type="Proteomes" id="UP001324427"/>
    </source>
</evidence>